<accession>A0ABR9EJ21</accession>
<evidence type="ECO:0000313" key="3">
    <source>
        <dbReference type="Proteomes" id="UP000615755"/>
    </source>
</evidence>
<dbReference type="EMBL" id="AQGV01000015">
    <property type="protein sequence ID" value="MBE0370742.1"/>
    <property type="molecule type" value="Genomic_DNA"/>
</dbReference>
<gene>
    <name evidence="2" type="ORF">PAUR_b0832</name>
</gene>
<feature type="transmembrane region" description="Helical" evidence="1">
    <location>
        <begin position="107"/>
        <end position="129"/>
    </location>
</feature>
<keyword evidence="3" id="KW-1185">Reference proteome</keyword>
<comment type="caution">
    <text evidence="2">The sequence shown here is derived from an EMBL/GenBank/DDBJ whole genome shotgun (WGS) entry which is preliminary data.</text>
</comment>
<dbReference type="Proteomes" id="UP000615755">
    <property type="component" value="Unassembled WGS sequence"/>
</dbReference>
<proteinExistence type="predicted"/>
<feature type="transmembrane region" description="Helical" evidence="1">
    <location>
        <begin position="325"/>
        <end position="346"/>
    </location>
</feature>
<dbReference type="RefSeq" id="WP_192509794.1">
    <property type="nucleotide sequence ID" value="NZ_AQGV01000015.1"/>
</dbReference>
<feature type="transmembrane region" description="Helical" evidence="1">
    <location>
        <begin position="74"/>
        <end position="95"/>
    </location>
</feature>
<keyword evidence="1" id="KW-1133">Transmembrane helix</keyword>
<feature type="transmembrane region" description="Helical" evidence="1">
    <location>
        <begin position="149"/>
        <end position="170"/>
    </location>
</feature>
<feature type="transmembrane region" description="Helical" evidence="1">
    <location>
        <begin position="45"/>
        <end position="65"/>
    </location>
</feature>
<feature type="transmembrane region" description="Helical" evidence="1">
    <location>
        <begin position="190"/>
        <end position="208"/>
    </location>
</feature>
<keyword evidence="1" id="KW-0472">Membrane</keyword>
<feature type="transmembrane region" description="Helical" evidence="1">
    <location>
        <begin position="220"/>
        <end position="245"/>
    </location>
</feature>
<keyword evidence="1" id="KW-0812">Transmembrane</keyword>
<feature type="transmembrane region" description="Helical" evidence="1">
    <location>
        <begin position="257"/>
        <end position="275"/>
    </location>
</feature>
<evidence type="ECO:0000313" key="2">
    <source>
        <dbReference type="EMBL" id="MBE0370742.1"/>
    </source>
</evidence>
<evidence type="ECO:0000256" key="1">
    <source>
        <dbReference type="SAM" id="Phobius"/>
    </source>
</evidence>
<name>A0ABR9EJ21_9GAMM</name>
<sequence length="584" mass="65744">MLSKHTEITPFQSKLLLLIALLQGLTLLLLHQAIDFNWPIARSPAVMFACYTFSISMPTLLTYGVNNSTPSKHFWYATFFSLMCSCLGAYVGSQVSDISGSSLGYHSFNYTVIMTLITFKVLLFTKSIVKHSQGWRINYAAVIDHASKLAITLIFAGLFTLMVWLIFVLWAELFAVINITVFETIFYEPWFIYPMISISHALAVIKVKNNVTVVKTVNRLIQALSLSLLPLLIALSSLFLMTLMIQGLQPLWDNGGSALIFILLTLILLTLNTALQNDKDKLSAPNSLYIALTLGVLILPIYVGISGYGLYNRVSQYGLSVDRLWGIFVCLFLMAYYACYSTVIVKYKTLWYQHLGNINTRIGVLLVIALLASQSPLLDFKKISASSQMAYINSGRIAVEDIDLNYFAFSLGIPGKEALISLKNTYAQNDTVLQKRIDRVLSGETEYAQQQSHKNVNIIDKLDSSIGLLMVELPKQLLVALQSHVQNTHRSLFDSTKLNFIAVDLYGDSQKEYLLIAHFDHHFELILFYKPQLNWETANMHFAMGQNPFTEAQLIDALLKQKFTSQPPTFKEITVGEQILRVTQ</sequence>
<feature type="transmembrane region" description="Helical" evidence="1">
    <location>
        <begin position="358"/>
        <end position="378"/>
    </location>
</feature>
<dbReference type="Pfam" id="PF13687">
    <property type="entry name" value="DUF4153"/>
    <property type="match status" value="1"/>
</dbReference>
<feature type="transmembrane region" description="Helical" evidence="1">
    <location>
        <begin position="287"/>
        <end position="305"/>
    </location>
</feature>
<dbReference type="InterPro" id="IPR025291">
    <property type="entry name" value="DUF4153"/>
</dbReference>
<protein>
    <recommendedName>
        <fullName evidence="4">DUF4153 domain-containing protein</fullName>
    </recommendedName>
</protein>
<organism evidence="2 3">
    <name type="scientific">Pseudoalteromonas aurantia 208</name>
    <dbReference type="NCBI Taxonomy" id="1314867"/>
    <lineage>
        <taxon>Bacteria</taxon>
        <taxon>Pseudomonadati</taxon>
        <taxon>Pseudomonadota</taxon>
        <taxon>Gammaproteobacteria</taxon>
        <taxon>Alteromonadales</taxon>
        <taxon>Pseudoalteromonadaceae</taxon>
        <taxon>Pseudoalteromonas</taxon>
    </lineage>
</organism>
<evidence type="ECO:0008006" key="4">
    <source>
        <dbReference type="Google" id="ProtNLM"/>
    </source>
</evidence>
<reference evidence="2 3" key="1">
    <citation type="submission" date="2015-03" db="EMBL/GenBank/DDBJ databases">
        <title>Genome sequence of Pseudoalteromonas aurantia.</title>
        <authorList>
            <person name="Xie B.-B."/>
            <person name="Rong J.-C."/>
            <person name="Qin Q.-L."/>
            <person name="Zhang Y.-Z."/>
        </authorList>
    </citation>
    <scope>NUCLEOTIDE SEQUENCE [LARGE SCALE GENOMIC DNA]</scope>
    <source>
        <strain evidence="2 3">208</strain>
    </source>
</reference>